<name>H0E539_9ACTN</name>
<dbReference type="RefSeq" id="WP_007573933.1">
    <property type="nucleotide sequence ID" value="NZ_AGUD01000135.1"/>
</dbReference>
<reference evidence="2 3" key="1">
    <citation type="journal article" date="2013" name="Biodegradation">
        <title>Quantitative proteomic analysis of ibuprofen-degrading Patulibacter sp. strain I11.</title>
        <authorList>
            <person name="Almeida B."/>
            <person name="Kjeldal H."/>
            <person name="Lolas I."/>
            <person name="Knudsen A.D."/>
            <person name="Carvalho G."/>
            <person name="Nielsen K.L."/>
            <person name="Barreto Crespo M.T."/>
            <person name="Stensballe A."/>
            <person name="Nielsen J.L."/>
        </authorList>
    </citation>
    <scope>NUCLEOTIDE SEQUENCE [LARGE SCALE GENOMIC DNA]</scope>
    <source>
        <strain evidence="2 3">I11</strain>
    </source>
</reference>
<dbReference type="Gene3D" id="3.60.15.10">
    <property type="entry name" value="Ribonuclease Z/Hydroxyacylglutathione hydrolase-like"/>
    <property type="match status" value="1"/>
</dbReference>
<dbReference type="PANTHER" id="PTHR42951:SF4">
    <property type="entry name" value="ACYL-COENZYME A THIOESTERASE MBLAC2"/>
    <property type="match status" value="1"/>
</dbReference>
<feature type="domain" description="Metallo-beta-lactamase" evidence="1">
    <location>
        <begin position="30"/>
        <end position="244"/>
    </location>
</feature>
<dbReference type="OrthoDB" id="2971563at2"/>
<dbReference type="AlphaFoldDB" id="H0E539"/>
<dbReference type="Pfam" id="PF00753">
    <property type="entry name" value="Lactamase_B"/>
    <property type="match status" value="1"/>
</dbReference>
<dbReference type="InterPro" id="IPR036866">
    <property type="entry name" value="RibonucZ/Hydroxyglut_hydro"/>
</dbReference>
<evidence type="ECO:0000313" key="2">
    <source>
        <dbReference type="EMBL" id="EHN11206.1"/>
    </source>
</evidence>
<dbReference type="Proteomes" id="UP000005143">
    <property type="component" value="Unassembled WGS sequence"/>
</dbReference>
<accession>H0E539</accession>
<comment type="caution">
    <text evidence="2">The sequence shown here is derived from an EMBL/GenBank/DDBJ whole genome shotgun (WGS) entry which is preliminary data.</text>
</comment>
<proteinExistence type="predicted"/>
<dbReference type="SUPFAM" id="SSF56281">
    <property type="entry name" value="Metallo-hydrolase/oxidoreductase"/>
    <property type="match status" value="1"/>
</dbReference>
<protein>
    <submittedName>
        <fullName evidence="2">Putative metal-binding enzyme YcbL</fullName>
    </submittedName>
</protein>
<dbReference type="InterPro" id="IPR001279">
    <property type="entry name" value="Metallo-B-lactamas"/>
</dbReference>
<dbReference type="SMART" id="SM00849">
    <property type="entry name" value="Lactamase_B"/>
    <property type="match status" value="1"/>
</dbReference>
<evidence type="ECO:0000259" key="1">
    <source>
        <dbReference type="SMART" id="SM00849"/>
    </source>
</evidence>
<sequence length="332" mass="34711">MSTSAAPEIVEEVAPSVVRIAMPVPGLADGVNVHLVRGDGPLTLIDAATPMAGSLETLEAALATVGVRLDQVEQVLLTHHHFDHLGLAAEIAARSGASVAALATVGAVLADPGAHFANELAWGERHAARHAAPDELLDGTRGALAFMGGVRAGSVDRALAEGDVVAAGDLRLTVHERPGHSPTDLVFVDRDAGVAFVGDHLFHNAPIAPVLGSMFAPGTRPTALYLDGLERTAQLAGVRLMTGHGPALDDPAATLAERRGSLERRLTRTAAGLTAEPTATWDLGQRIWRNPSRGRLGLARLSIMLGALELLEDRGVAERVGDDDAVRWRRAS</sequence>
<evidence type="ECO:0000313" key="3">
    <source>
        <dbReference type="Proteomes" id="UP000005143"/>
    </source>
</evidence>
<gene>
    <name evidence="2" type="ORF">PAI11_19260</name>
</gene>
<organism evidence="2 3">
    <name type="scientific">Patulibacter medicamentivorans</name>
    <dbReference type="NCBI Taxonomy" id="1097667"/>
    <lineage>
        <taxon>Bacteria</taxon>
        <taxon>Bacillati</taxon>
        <taxon>Actinomycetota</taxon>
        <taxon>Thermoleophilia</taxon>
        <taxon>Solirubrobacterales</taxon>
        <taxon>Patulibacteraceae</taxon>
        <taxon>Patulibacter</taxon>
    </lineage>
</organism>
<dbReference type="PANTHER" id="PTHR42951">
    <property type="entry name" value="METALLO-BETA-LACTAMASE DOMAIN-CONTAINING"/>
    <property type="match status" value="1"/>
</dbReference>
<dbReference type="InterPro" id="IPR050855">
    <property type="entry name" value="NDM-1-like"/>
</dbReference>
<keyword evidence="3" id="KW-1185">Reference proteome</keyword>
<dbReference type="EMBL" id="AGUD01000135">
    <property type="protein sequence ID" value="EHN11206.1"/>
    <property type="molecule type" value="Genomic_DNA"/>
</dbReference>